<protein>
    <submittedName>
        <fullName evidence="1">Uncharacterized protein</fullName>
    </submittedName>
</protein>
<organism evidence="1 2">
    <name type="scientific">Kingella oralis ATCC 51147</name>
    <dbReference type="NCBI Taxonomy" id="629741"/>
    <lineage>
        <taxon>Bacteria</taxon>
        <taxon>Pseudomonadati</taxon>
        <taxon>Pseudomonadota</taxon>
        <taxon>Betaproteobacteria</taxon>
        <taxon>Neisseriales</taxon>
        <taxon>Neisseriaceae</taxon>
        <taxon>Kingella</taxon>
    </lineage>
</organism>
<dbReference type="AlphaFoldDB" id="C4GH76"/>
<dbReference type="EMBL" id="ACJW02000002">
    <property type="protein sequence ID" value="EEP68314.1"/>
    <property type="molecule type" value="Genomic_DNA"/>
</dbReference>
<accession>C4GH76</accession>
<dbReference type="HOGENOM" id="CLU_3217391_0_0_4"/>
<evidence type="ECO:0000313" key="2">
    <source>
        <dbReference type="Proteomes" id="UP000003009"/>
    </source>
</evidence>
<dbReference type="Proteomes" id="UP000003009">
    <property type="component" value="Unassembled WGS sequence"/>
</dbReference>
<reference evidence="1" key="1">
    <citation type="submission" date="2009-04" db="EMBL/GenBank/DDBJ databases">
        <authorList>
            <person name="Weinstock G."/>
            <person name="Sodergren E."/>
            <person name="Clifton S."/>
            <person name="Fulton L."/>
            <person name="Fulton B."/>
            <person name="Courtney L."/>
            <person name="Fronick C."/>
            <person name="Harrison M."/>
            <person name="Strong C."/>
            <person name="Farmer C."/>
            <person name="Delahaunty K."/>
            <person name="Markovic C."/>
            <person name="Hall O."/>
            <person name="Minx P."/>
            <person name="Tomlinson C."/>
            <person name="Mitreva M."/>
            <person name="Nelson J."/>
            <person name="Hou S."/>
            <person name="Wollam A."/>
            <person name="Pepin K.H."/>
            <person name="Johnson M."/>
            <person name="Bhonagiri V."/>
            <person name="Nash W.E."/>
            <person name="Warren W."/>
            <person name="Chinwalla A."/>
            <person name="Mardis E.R."/>
            <person name="Wilson R.K."/>
        </authorList>
    </citation>
    <scope>NUCLEOTIDE SEQUENCE [LARGE SCALE GENOMIC DNA]</scope>
    <source>
        <strain evidence="1">ATCC 51147</strain>
    </source>
</reference>
<comment type="caution">
    <text evidence="1">The sequence shown here is derived from an EMBL/GenBank/DDBJ whole genome shotgun (WGS) entry which is preliminary data.</text>
</comment>
<sequence>MARARLGSLKTLLEARFSFAKTRFARFQAALPFSPLIQPFFRLP</sequence>
<proteinExistence type="predicted"/>
<evidence type="ECO:0000313" key="1">
    <source>
        <dbReference type="EMBL" id="EEP68314.1"/>
    </source>
</evidence>
<name>C4GH76_9NEIS</name>
<gene>
    <name evidence="1" type="ORF">GCWU000324_00208</name>
</gene>
<keyword evidence="2" id="KW-1185">Reference proteome</keyword>